<dbReference type="Pfam" id="PF00535">
    <property type="entry name" value="Glycos_transf_2"/>
    <property type="match status" value="1"/>
</dbReference>
<dbReference type="PANTHER" id="PTHR43179">
    <property type="entry name" value="RHAMNOSYLTRANSFERASE WBBL"/>
    <property type="match status" value="1"/>
</dbReference>
<dbReference type="Pfam" id="PF13524">
    <property type="entry name" value="Glyco_trans_1_2"/>
    <property type="match status" value="1"/>
</dbReference>
<gene>
    <name evidence="3" type="ORF">GCM10009821_14150</name>
</gene>
<dbReference type="InterPro" id="IPR029044">
    <property type="entry name" value="Nucleotide-diphossugar_trans"/>
</dbReference>
<dbReference type="InterPro" id="IPR001173">
    <property type="entry name" value="Glyco_trans_2-like"/>
</dbReference>
<keyword evidence="4" id="KW-1185">Reference proteome</keyword>
<comment type="caution">
    <text evidence="3">The sequence shown here is derived from an EMBL/GenBank/DDBJ whole genome shotgun (WGS) entry which is preliminary data.</text>
</comment>
<protein>
    <recommendedName>
        <fullName evidence="5">Glycosyltransferase</fullName>
    </recommendedName>
</protein>
<feature type="domain" description="Glycosyltransferase 2-like" evidence="1">
    <location>
        <begin position="559"/>
        <end position="670"/>
    </location>
</feature>
<evidence type="ECO:0000313" key="3">
    <source>
        <dbReference type="EMBL" id="GAA2076124.1"/>
    </source>
</evidence>
<evidence type="ECO:0000259" key="2">
    <source>
        <dbReference type="Pfam" id="PF13524"/>
    </source>
</evidence>
<dbReference type="InterPro" id="IPR055259">
    <property type="entry name" value="YkvP/CgeB_Glyco_trans-like"/>
</dbReference>
<dbReference type="Proteomes" id="UP001501480">
    <property type="component" value="Unassembled WGS sequence"/>
</dbReference>
<dbReference type="SUPFAM" id="SSF53756">
    <property type="entry name" value="UDP-Glycosyltransferase/glycogen phosphorylase"/>
    <property type="match status" value="1"/>
</dbReference>
<dbReference type="RefSeq" id="WP_344326344.1">
    <property type="nucleotide sequence ID" value="NZ_BAAAPY010000004.1"/>
</dbReference>
<evidence type="ECO:0008006" key="5">
    <source>
        <dbReference type="Google" id="ProtNLM"/>
    </source>
</evidence>
<accession>A0ABN2W173</accession>
<evidence type="ECO:0000259" key="1">
    <source>
        <dbReference type="Pfam" id="PF00535"/>
    </source>
</evidence>
<proteinExistence type="predicted"/>
<dbReference type="EMBL" id="BAAAPY010000004">
    <property type="protein sequence ID" value="GAA2076124.1"/>
    <property type="molecule type" value="Genomic_DNA"/>
</dbReference>
<dbReference type="Gene3D" id="3.90.550.10">
    <property type="entry name" value="Spore Coat Polysaccharide Biosynthesis Protein SpsA, Chain A"/>
    <property type="match status" value="1"/>
</dbReference>
<organism evidence="3 4">
    <name type="scientific">Aeromicrobium halocynthiae</name>
    <dbReference type="NCBI Taxonomy" id="560557"/>
    <lineage>
        <taxon>Bacteria</taxon>
        <taxon>Bacillati</taxon>
        <taxon>Actinomycetota</taxon>
        <taxon>Actinomycetes</taxon>
        <taxon>Propionibacteriales</taxon>
        <taxon>Nocardioidaceae</taxon>
        <taxon>Aeromicrobium</taxon>
    </lineage>
</organism>
<evidence type="ECO:0000313" key="4">
    <source>
        <dbReference type="Proteomes" id="UP001501480"/>
    </source>
</evidence>
<dbReference type="SUPFAM" id="SSF53448">
    <property type="entry name" value="Nucleotide-diphospho-sugar transferases"/>
    <property type="match status" value="1"/>
</dbReference>
<reference evidence="3 4" key="1">
    <citation type="journal article" date="2019" name="Int. J. Syst. Evol. Microbiol.">
        <title>The Global Catalogue of Microorganisms (GCM) 10K type strain sequencing project: providing services to taxonomists for standard genome sequencing and annotation.</title>
        <authorList>
            <consortium name="The Broad Institute Genomics Platform"/>
            <consortium name="The Broad Institute Genome Sequencing Center for Infectious Disease"/>
            <person name="Wu L."/>
            <person name="Ma J."/>
        </authorList>
    </citation>
    <scope>NUCLEOTIDE SEQUENCE [LARGE SCALE GENOMIC DNA]</scope>
    <source>
        <strain evidence="3 4">JCM 15749</strain>
    </source>
</reference>
<feature type="domain" description="Spore protein YkvP/CgeB glycosyl transferase-like" evidence="2">
    <location>
        <begin position="1012"/>
        <end position="1142"/>
    </location>
</feature>
<name>A0ABN2W173_9ACTN</name>
<dbReference type="PANTHER" id="PTHR43179:SF7">
    <property type="entry name" value="RHAMNOSYLTRANSFERASE WBBL"/>
    <property type="match status" value="1"/>
</dbReference>
<sequence length="1152" mass="126391">MISRVKDLARRATRSRRAAPLFALGASRYRRGGRRGTNPVVATHYGMLVGRHFEDDAAAARHYFSSGWRLGVVPTPFVDVPGAHFSLAKSLRVRNALARVTRGADTASFLGGPSRLVPEELALEVVTAAGSDWLAALTRLARAGRVPVMLGADETSWGRYLARCRELTDAARIVHAERLIDLDFYQHQVGGPPFLSSPAALDDLVSNGEVDGRTPHPFFEPEWYRAHDRSQIRRGRPASQLLDFVSRGELGQAGPHFWGQEYLTRLGDDRPSSLLRHFTDHAGPAAPCPSSSGVPAVDRSVAEAAARSRVGDYHRGLQRLQAHGPVLDRHHLVDSPPARDTSCLVVIDERHLFAGLDGLTTVVEQVVDGLRVVVVEDVGTVRSPALQDLVDRTACLDVIARRPGETIGSIVRRLLDEVRPELWARWSPGDRWDPDFVATAASALRLHPDAPAAATIADGVPQPWLRTDDAVWVDDLRGSGVVLRAAGPSAALPRADLDRGFVEEILIGLASAGPCVVLTRPLARARPADPFEHDVRATANAARARHIVRFEAPTVDVGVAIPTYEDWEMTLTAVRRVLETCGEHDVRVVVVDNGSRRPVASILAACFLDDPRVEVLRVPRNTDFALGSTLGAAAARGRTTVFLNNDTSVQPGWLDPLLTALAEGAAGVQPLLLYGDRTVQSAGTVFLGGMTMPSHLLSGVHPRDVGSQVDDYPFSAVTAACLAVRTEHVAALDGFDPRYVNGMEDVDFCLRLKDLAGAPLRVRTDSRVVHFESRSIGRGDHHDANRDRFAERWSAALQELDDRRILDAGPVALDRVERIRWPSSPLWTGRTVLTPRRDPIQVTEHRPRLRWAIKSAATGDLLGDMWGDTFFAESLAGALRRLDQDVVVDREPSHNRVSAGWDDVTLTLRGLTEYVPQPGAVNLLWIISHPDLVTRHELSSGFARIYSAGAGWARDVRERWGIDVQPLLQATDVEKFHPGVDRGPDRQGVLFVGRTRGVPRVIVKDVIEAGGEPEVYGDDGWEQFIEPRFVKGTGIHNDDVPQAYGSAAVVLNDHWADMAKHGFFSNRLFDAAATGARVISDRVPGLADLFGPQVQAYNSVQRLRELLDPSSPHWPEEDELARLAHRVTQEHSFDARARVLLDDALHAIRERR</sequence>